<evidence type="ECO:0000256" key="1">
    <source>
        <dbReference type="SAM" id="Phobius"/>
    </source>
</evidence>
<evidence type="ECO:0000313" key="2">
    <source>
        <dbReference type="EMBL" id="KAF4651128.1"/>
    </source>
</evidence>
<dbReference type="PANTHER" id="PTHR13018:SF135">
    <property type="entry name" value="CSC1_OSCA1-LIKE 7TM REGION DOMAIN-CONTAINING PROTEIN"/>
    <property type="match status" value="1"/>
</dbReference>
<dbReference type="GO" id="GO:0005227">
    <property type="term" value="F:calcium-activated cation channel activity"/>
    <property type="evidence" value="ECO:0007669"/>
    <property type="project" value="InterPro"/>
</dbReference>
<name>A0A7J6KV94_PERCH</name>
<dbReference type="PANTHER" id="PTHR13018">
    <property type="entry name" value="PROBABLE MEMBRANE PROTEIN DUF221-RELATED"/>
    <property type="match status" value="1"/>
</dbReference>
<dbReference type="AlphaFoldDB" id="A0A7J6KV94"/>
<accession>A0A7J6KV94</accession>
<protein>
    <submittedName>
        <fullName evidence="2">Uncharacterized protein</fullName>
    </submittedName>
</protein>
<dbReference type="OrthoDB" id="414791at2759"/>
<reference evidence="2 3" key="1">
    <citation type="submission" date="2020-04" db="EMBL/GenBank/DDBJ databases">
        <title>Perkinsus chesapeaki whole genome sequence.</title>
        <authorList>
            <person name="Bogema D.R."/>
        </authorList>
    </citation>
    <scope>NUCLEOTIDE SEQUENCE [LARGE SCALE GENOMIC DNA]</scope>
    <source>
        <strain evidence="2">ATCC PRA-425</strain>
    </source>
</reference>
<proteinExistence type="predicted"/>
<keyword evidence="1" id="KW-1133">Transmembrane helix</keyword>
<feature type="transmembrane region" description="Helical" evidence="1">
    <location>
        <begin position="444"/>
        <end position="464"/>
    </location>
</feature>
<comment type="caution">
    <text evidence="2">The sequence shown here is derived from an EMBL/GenBank/DDBJ whole genome shotgun (WGS) entry which is preliminary data.</text>
</comment>
<gene>
    <name evidence="2" type="ORF">FOL47_000636</name>
</gene>
<evidence type="ECO:0000313" key="3">
    <source>
        <dbReference type="Proteomes" id="UP000591131"/>
    </source>
</evidence>
<feature type="transmembrane region" description="Helical" evidence="1">
    <location>
        <begin position="157"/>
        <end position="182"/>
    </location>
</feature>
<keyword evidence="3" id="KW-1185">Reference proteome</keyword>
<sequence>MAINRNFVCEVNCVDELGCAKHDILKPYPEQATGLCKSCSVRGCLRCDQADRCSKCSTTFLLRPDGTCEFMYARFFPMIYWVTAPIAVMVLIYIIYAAWMPAKRPLEISFGLLHHRRCLPRRSPTRSNGYTAVEAGDEMASEDPLFSIRSTNMHHDYVMGVGLALYYNWLVFLAIFFAILALGQGFVHRIASLDHVGSYLNLRDCAEFNLSDAARAQVLDFSEAQAHVGVIIATVAFFISVLFAAHQRRTTEMFRRRHCTMEDFALQLAGLPVNATDPDELSKWIKNVTGVEPIGVSISYKYDNEADLVDRLCVAHLQYFELLHDQQLHYTRRMASTNSQEPYSTSSLPSRSSCNVIPNDGQLSPMTVPDGYNIEDVRERLRSLPSTGIAYVAFNTARDRQKALDACELIFINDEYRNASIYAEPVNIYWENLHMSTLSFSLRLLRGIFTLSITFVIYTVLFFTPFC</sequence>
<feature type="non-terminal residue" evidence="2">
    <location>
        <position position="467"/>
    </location>
</feature>
<keyword evidence="1" id="KW-0812">Transmembrane</keyword>
<feature type="transmembrane region" description="Helical" evidence="1">
    <location>
        <begin position="79"/>
        <end position="99"/>
    </location>
</feature>
<organism evidence="2 3">
    <name type="scientific">Perkinsus chesapeaki</name>
    <name type="common">Clam parasite</name>
    <name type="synonym">Perkinsus andrewsi</name>
    <dbReference type="NCBI Taxonomy" id="330153"/>
    <lineage>
        <taxon>Eukaryota</taxon>
        <taxon>Sar</taxon>
        <taxon>Alveolata</taxon>
        <taxon>Perkinsozoa</taxon>
        <taxon>Perkinsea</taxon>
        <taxon>Perkinsida</taxon>
        <taxon>Perkinsidae</taxon>
        <taxon>Perkinsus</taxon>
    </lineage>
</organism>
<keyword evidence="1" id="KW-0472">Membrane</keyword>
<dbReference type="InterPro" id="IPR045122">
    <property type="entry name" value="Csc1-like"/>
</dbReference>
<dbReference type="EMBL" id="JAAPAO010001115">
    <property type="protein sequence ID" value="KAF4651128.1"/>
    <property type="molecule type" value="Genomic_DNA"/>
</dbReference>
<feature type="transmembrane region" description="Helical" evidence="1">
    <location>
        <begin position="226"/>
        <end position="245"/>
    </location>
</feature>
<dbReference type="GO" id="GO:0005886">
    <property type="term" value="C:plasma membrane"/>
    <property type="evidence" value="ECO:0007669"/>
    <property type="project" value="TreeGrafter"/>
</dbReference>
<dbReference type="Proteomes" id="UP000591131">
    <property type="component" value="Unassembled WGS sequence"/>
</dbReference>